<organism evidence="3 4">
    <name type="scientific">Rhizoclosmatium globosum</name>
    <dbReference type="NCBI Taxonomy" id="329046"/>
    <lineage>
        <taxon>Eukaryota</taxon>
        <taxon>Fungi</taxon>
        <taxon>Fungi incertae sedis</taxon>
        <taxon>Chytridiomycota</taxon>
        <taxon>Chytridiomycota incertae sedis</taxon>
        <taxon>Chytridiomycetes</taxon>
        <taxon>Chytridiales</taxon>
        <taxon>Chytriomycetaceae</taxon>
        <taxon>Rhizoclosmatium</taxon>
    </lineage>
</organism>
<feature type="compositionally biased region" description="Polar residues" evidence="1">
    <location>
        <begin position="295"/>
        <end position="320"/>
    </location>
</feature>
<reference evidence="3 4" key="1">
    <citation type="submission" date="2016-07" db="EMBL/GenBank/DDBJ databases">
        <title>Pervasive Adenine N6-methylation of Active Genes in Fungi.</title>
        <authorList>
            <consortium name="DOE Joint Genome Institute"/>
            <person name="Mondo S.J."/>
            <person name="Dannebaum R.O."/>
            <person name="Kuo R.C."/>
            <person name="Labutti K."/>
            <person name="Haridas S."/>
            <person name="Kuo A."/>
            <person name="Salamov A."/>
            <person name="Ahrendt S.R."/>
            <person name="Lipzen A."/>
            <person name="Sullivan W."/>
            <person name="Andreopoulos W.B."/>
            <person name="Clum A."/>
            <person name="Lindquist E."/>
            <person name="Daum C."/>
            <person name="Ramamoorthy G.K."/>
            <person name="Gryganskyi A."/>
            <person name="Culley D."/>
            <person name="Magnuson J.K."/>
            <person name="James T.Y."/>
            <person name="O'Malley M.A."/>
            <person name="Stajich J.E."/>
            <person name="Spatafora J.W."/>
            <person name="Visel A."/>
            <person name="Grigoriev I.V."/>
        </authorList>
    </citation>
    <scope>NUCLEOTIDE SEQUENCE [LARGE SCALE GENOMIC DNA]</scope>
    <source>
        <strain evidence="3 4">JEL800</strain>
    </source>
</reference>
<evidence type="ECO:0000313" key="4">
    <source>
        <dbReference type="Proteomes" id="UP000193642"/>
    </source>
</evidence>
<dbReference type="AlphaFoldDB" id="A0A1Y2AMI8"/>
<accession>A0A1Y2AMI8</accession>
<proteinExistence type="predicted"/>
<feature type="transmembrane region" description="Helical" evidence="2">
    <location>
        <begin position="43"/>
        <end position="65"/>
    </location>
</feature>
<name>A0A1Y2AMI8_9FUNG</name>
<dbReference type="Proteomes" id="UP000193642">
    <property type="component" value="Unassembled WGS sequence"/>
</dbReference>
<keyword evidence="2" id="KW-0812">Transmembrane</keyword>
<evidence type="ECO:0000256" key="2">
    <source>
        <dbReference type="SAM" id="Phobius"/>
    </source>
</evidence>
<feature type="region of interest" description="Disordered" evidence="1">
    <location>
        <begin position="368"/>
        <end position="392"/>
    </location>
</feature>
<gene>
    <name evidence="3" type="ORF">BCR33DRAFT_120667</name>
</gene>
<evidence type="ECO:0000313" key="3">
    <source>
        <dbReference type="EMBL" id="ORY23771.1"/>
    </source>
</evidence>
<evidence type="ECO:0000256" key="1">
    <source>
        <dbReference type="SAM" id="MobiDB-lite"/>
    </source>
</evidence>
<dbReference type="STRING" id="329046.A0A1Y2AMI8"/>
<dbReference type="EMBL" id="MCGO01000155">
    <property type="protein sequence ID" value="ORY23771.1"/>
    <property type="molecule type" value="Genomic_DNA"/>
</dbReference>
<comment type="caution">
    <text evidence="3">The sequence shown here is derived from an EMBL/GenBank/DDBJ whole genome shotgun (WGS) entry which is preliminary data.</text>
</comment>
<dbReference type="OrthoDB" id="294541at2759"/>
<keyword evidence="4" id="KW-1185">Reference proteome</keyword>
<feature type="transmembrane region" description="Helical" evidence="2">
    <location>
        <begin position="435"/>
        <end position="455"/>
    </location>
</feature>
<protein>
    <submittedName>
        <fullName evidence="3">Uncharacterized protein</fullName>
    </submittedName>
</protein>
<keyword evidence="2" id="KW-1133">Transmembrane helix</keyword>
<sequence length="459" mass="51641">MTGGSTAQLILKLRLQRNRFFHQNYFYTKMEEPLQTGNSLGTFMNWTGVLLVSPANFVIPFLIYFKCLRFRKSYNITRELTAKQTKILKMVHCKDKFIQVFLDGSPRGTLANVYRRASLPFMGSSRRKTRAPPSETPQIVKTKDPILPSSVNVKVVEWTDGESLRDSEAVSGTPGVIKVPDSIEVLTPNATPSSILYPSPRFPGKKLSVESRSLDSHCRISIQSKESKQVEEVQDEFWLREPVPDPEEELSDTEGLPKRRGSIFFMFGGNPSTSVTRVTTRRGDRNSEHRKPSFDVNSVESYNNASTVSPTFKRQPINNHQGEEQDPNRQTMSIPRIHIGSEAESPLHQIARDSAQTLAEERGNGFEMGLSPILEGERKSSNHTRGSSKDNEFLSSLKRKKVLLNHRPSVPFHPNFISPTFRAVPLWIPIQPYKVAFFLVVVTSVLSVVVLALQANGAN</sequence>
<keyword evidence="2" id="KW-0472">Membrane</keyword>
<feature type="compositionally biased region" description="Basic and acidic residues" evidence="1">
    <location>
        <begin position="281"/>
        <end position="293"/>
    </location>
</feature>
<feature type="region of interest" description="Disordered" evidence="1">
    <location>
        <begin position="271"/>
        <end position="329"/>
    </location>
</feature>